<dbReference type="AlphaFoldDB" id="A0A1W9Z8X7"/>
<dbReference type="SUPFAM" id="SSF51735">
    <property type="entry name" value="NAD(P)-binding Rossmann-fold domains"/>
    <property type="match status" value="1"/>
</dbReference>
<dbReference type="Proteomes" id="UP000192707">
    <property type="component" value="Unassembled WGS sequence"/>
</dbReference>
<comment type="caution">
    <text evidence="2">The sequence shown here is derived from an EMBL/GenBank/DDBJ whole genome shotgun (WGS) entry which is preliminary data.</text>
</comment>
<dbReference type="GO" id="GO:0016491">
    <property type="term" value="F:oxidoreductase activity"/>
    <property type="evidence" value="ECO:0007669"/>
    <property type="project" value="TreeGrafter"/>
</dbReference>
<dbReference type="PRINTS" id="PR00080">
    <property type="entry name" value="SDRFAMILY"/>
</dbReference>
<dbReference type="InterPro" id="IPR036291">
    <property type="entry name" value="NAD(P)-bd_dom_sf"/>
</dbReference>
<name>A0A1W9Z8X7_MYCAI</name>
<sequence>MMPPKRERVVLTTGANSGFGLMIAIELARRGFTSIGSVRSKEKAAKVHQAAADAGVAVETVVFDVRNEALCKDALASLPPLWGLVNNAGYNASGAMLDITAEEVRDAVDVMLLAPLRLASLVAPRMADAGGGRIVNITSAGGRVAVPLAGSYSAAKFGLEGASDTMRMELARYGIRVVLIEPGSFGGTSIYNEGVFLENGRWDNSDYRSAYSRLRSVTSASYLHKDAAPVVRRVAQALESDRPRARYTVGSDARAMLAMQAVLPTAMRDAIYRRLLRL</sequence>
<dbReference type="Gene3D" id="3.40.50.720">
    <property type="entry name" value="NAD(P)-binding Rossmann-like Domain"/>
    <property type="match status" value="1"/>
</dbReference>
<evidence type="ECO:0008006" key="4">
    <source>
        <dbReference type="Google" id="ProtNLM"/>
    </source>
</evidence>
<dbReference type="EMBL" id="MVHG01000076">
    <property type="protein sequence ID" value="ORA09488.1"/>
    <property type="molecule type" value="Genomic_DNA"/>
</dbReference>
<evidence type="ECO:0000313" key="3">
    <source>
        <dbReference type="Proteomes" id="UP000192707"/>
    </source>
</evidence>
<dbReference type="PANTHER" id="PTHR43313:SF1">
    <property type="entry name" value="3BETA-HYDROXYSTEROID DEHYDROGENASE DHS-16"/>
    <property type="match status" value="1"/>
</dbReference>
<protein>
    <recommendedName>
        <fullName evidence="4">Short-chain dehydrogenase/reductase</fullName>
    </recommendedName>
</protein>
<accession>A0A1W9Z8X7</accession>
<evidence type="ECO:0000256" key="1">
    <source>
        <dbReference type="RuleBase" id="RU000363"/>
    </source>
</evidence>
<gene>
    <name evidence="2" type="ORF">BST14_21885</name>
</gene>
<dbReference type="GO" id="GO:0008202">
    <property type="term" value="P:steroid metabolic process"/>
    <property type="evidence" value="ECO:0007669"/>
    <property type="project" value="TreeGrafter"/>
</dbReference>
<proteinExistence type="inferred from homology"/>
<comment type="similarity">
    <text evidence="1">Belongs to the short-chain dehydrogenases/reductases (SDR) family.</text>
</comment>
<dbReference type="InterPro" id="IPR002347">
    <property type="entry name" value="SDR_fam"/>
</dbReference>
<dbReference type="PANTHER" id="PTHR43313">
    <property type="entry name" value="SHORT-CHAIN DEHYDROGENASE/REDUCTASE FAMILY 9C"/>
    <property type="match status" value="1"/>
</dbReference>
<dbReference type="PRINTS" id="PR00081">
    <property type="entry name" value="GDHRDH"/>
</dbReference>
<evidence type="ECO:0000313" key="2">
    <source>
        <dbReference type="EMBL" id="ORA09488.1"/>
    </source>
</evidence>
<organism evidence="2 3">
    <name type="scientific">Mycobacterium arosiense ATCC BAA-1401 = DSM 45069</name>
    <dbReference type="NCBI Taxonomy" id="1265311"/>
    <lineage>
        <taxon>Bacteria</taxon>
        <taxon>Bacillati</taxon>
        <taxon>Actinomycetota</taxon>
        <taxon>Actinomycetes</taxon>
        <taxon>Mycobacteriales</taxon>
        <taxon>Mycobacteriaceae</taxon>
        <taxon>Mycobacterium</taxon>
        <taxon>Mycobacterium avium complex (MAC)</taxon>
    </lineage>
</organism>
<keyword evidence="3" id="KW-1185">Reference proteome</keyword>
<dbReference type="Pfam" id="PF00106">
    <property type="entry name" value="adh_short"/>
    <property type="match status" value="1"/>
</dbReference>
<reference evidence="2 3" key="1">
    <citation type="submission" date="2016-12" db="EMBL/GenBank/DDBJ databases">
        <title>The new phylogeny of genus Mycobacterium.</title>
        <authorList>
            <person name="Tortoli E."/>
            <person name="Trovato A."/>
            <person name="Cirillo D.M."/>
        </authorList>
    </citation>
    <scope>NUCLEOTIDE SEQUENCE [LARGE SCALE GENOMIC DNA]</scope>
    <source>
        <strain evidence="2 3">DSM 45069</strain>
    </source>
</reference>